<keyword evidence="4" id="KW-1185">Reference proteome</keyword>
<accession>A0ABX2F0F0</accession>
<comment type="caution">
    <text evidence="3">The sequence shown here is derived from an EMBL/GenBank/DDBJ whole genome shotgun (WGS) entry which is preliminary data.</text>
</comment>
<evidence type="ECO:0000259" key="2">
    <source>
        <dbReference type="Pfam" id="PF08044"/>
    </source>
</evidence>
<dbReference type="PANTHER" id="PTHR40763:SF4">
    <property type="entry name" value="DUF1707 DOMAIN-CONTAINING PROTEIN"/>
    <property type="match status" value="1"/>
</dbReference>
<feature type="region of interest" description="Disordered" evidence="1">
    <location>
        <begin position="63"/>
        <end position="85"/>
    </location>
</feature>
<dbReference type="Pfam" id="PF08044">
    <property type="entry name" value="DUF1707"/>
    <property type="match status" value="1"/>
</dbReference>
<sequence>MSQDQPGDHLSIRISNADRERVAQILHNAMAEGRIDLSELEERLDAVYAAKTFADLEPVTRDLPVQSTSPVPQPPRMPAPAAPVQQGGRIVPGATAGPSNSIAVMSGVERRGDWIVPPHHSAVAVMGGVEINLTYARFTAPETVIQCFAFWGAVEIYVPDDIHVVVDGIGFMGAFEDKSMGVQAPGRPIVRITGFAMMGAVEVKPPKKKHLRADDDHRGQIED</sequence>
<evidence type="ECO:0000313" key="4">
    <source>
        <dbReference type="Proteomes" id="UP000763557"/>
    </source>
</evidence>
<feature type="compositionally biased region" description="Pro residues" evidence="1">
    <location>
        <begin position="71"/>
        <end position="81"/>
    </location>
</feature>
<dbReference type="PANTHER" id="PTHR40763">
    <property type="entry name" value="MEMBRANE PROTEIN-RELATED"/>
    <property type="match status" value="1"/>
</dbReference>
<dbReference type="RefSeq" id="WP_312872574.1">
    <property type="nucleotide sequence ID" value="NZ_CBCSGW010000015.1"/>
</dbReference>
<name>A0ABX2F0F0_9PSEU</name>
<gene>
    <name evidence="3" type="ORF">GC106_19040</name>
</gene>
<protein>
    <submittedName>
        <fullName evidence="3">Cell wall-active antibiotic response 4TMS protein YvqF</fullName>
    </submittedName>
</protein>
<evidence type="ECO:0000256" key="1">
    <source>
        <dbReference type="SAM" id="MobiDB-lite"/>
    </source>
</evidence>
<proteinExistence type="predicted"/>
<evidence type="ECO:0000313" key="3">
    <source>
        <dbReference type="EMBL" id="NRN64698.1"/>
    </source>
</evidence>
<feature type="domain" description="DUF1707" evidence="2">
    <location>
        <begin position="12"/>
        <end position="64"/>
    </location>
</feature>
<dbReference type="EMBL" id="JAAATY010000004">
    <property type="protein sequence ID" value="NRN64698.1"/>
    <property type="molecule type" value="Genomic_DNA"/>
</dbReference>
<reference evidence="3 4" key="1">
    <citation type="submission" date="2020-01" db="EMBL/GenBank/DDBJ databases">
        <title>Kibdelosporangium persica a novel Actinomycetes from a hot desert in Iran.</title>
        <authorList>
            <person name="Safaei N."/>
            <person name="Zaburannyi N."/>
            <person name="Mueller R."/>
            <person name="Wink J."/>
        </authorList>
    </citation>
    <scope>NUCLEOTIDE SEQUENCE [LARGE SCALE GENOMIC DNA]</scope>
    <source>
        <strain evidence="3 4">4NS15</strain>
    </source>
</reference>
<organism evidence="3 4">
    <name type="scientific">Kibdelosporangium persicum</name>
    <dbReference type="NCBI Taxonomy" id="2698649"/>
    <lineage>
        <taxon>Bacteria</taxon>
        <taxon>Bacillati</taxon>
        <taxon>Actinomycetota</taxon>
        <taxon>Actinomycetes</taxon>
        <taxon>Pseudonocardiales</taxon>
        <taxon>Pseudonocardiaceae</taxon>
        <taxon>Kibdelosporangium</taxon>
    </lineage>
</organism>
<dbReference type="InterPro" id="IPR012551">
    <property type="entry name" value="DUF1707_SHOCT-like"/>
</dbReference>
<dbReference type="Proteomes" id="UP000763557">
    <property type="component" value="Unassembled WGS sequence"/>
</dbReference>